<dbReference type="RefSeq" id="WP_111596661.1">
    <property type="nucleotide sequence ID" value="NZ_QLLL01000002.1"/>
</dbReference>
<dbReference type="PANTHER" id="PTHR40112">
    <property type="entry name" value="H2HPP ISOMERASE"/>
    <property type="match status" value="1"/>
</dbReference>
<dbReference type="PIRSF" id="PIRSF029883">
    <property type="entry name" value="KdgF"/>
    <property type="match status" value="1"/>
</dbReference>
<dbReference type="OrthoDB" id="9811153at2"/>
<organism evidence="2 3">
    <name type="scientific">Chitinophaga skermanii</name>
    <dbReference type="NCBI Taxonomy" id="331697"/>
    <lineage>
        <taxon>Bacteria</taxon>
        <taxon>Pseudomonadati</taxon>
        <taxon>Bacteroidota</taxon>
        <taxon>Chitinophagia</taxon>
        <taxon>Chitinophagales</taxon>
        <taxon>Chitinophagaceae</taxon>
        <taxon>Chitinophaga</taxon>
    </lineage>
</organism>
<sequence length="111" mass="12399">MQENIFFQSAATMPWVDLGNGLQRQIMGYDNNLMLVKVKFEKGAIGVLHQHPHIQSSYVASGVFEVTIDGKTQILRAGDGYFVPSNLWHGCVCLEAGELIDAFNPVREEFL</sequence>
<dbReference type="InterPro" id="IPR014710">
    <property type="entry name" value="RmlC-like_jellyroll"/>
</dbReference>
<accession>A0A327R3R2</accession>
<gene>
    <name evidence="2" type="ORF">LX64_01170</name>
</gene>
<dbReference type="Pfam" id="PF07883">
    <property type="entry name" value="Cupin_2"/>
    <property type="match status" value="1"/>
</dbReference>
<proteinExistence type="predicted"/>
<dbReference type="InterPro" id="IPR025499">
    <property type="entry name" value="KdgF"/>
</dbReference>
<protein>
    <submittedName>
        <fullName evidence="2">Cupin domain-containing protein</fullName>
    </submittedName>
</protein>
<keyword evidence="3" id="KW-1185">Reference proteome</keyword>
<dbReference type="CDD" id="cd02238">
    <property type="entry name" value="cupin_KdgF"/>
    <property type="match status" value="1"/>
</dbReference>
<dbReference type="Proteomes" id="UP000249547">
    <property type="component" value="Unassembled WGS sequence"/>
</dbReference>
<dbReference type="InterPro" id="IPR011051">
    <property type="entry name" value="RmlC_Cupin_sf"/>
</dbReference>
<feature type="domain" description="Cupin type-2" evidence="1">
    <location>
        <begin position="38"/>
        <end position="95"/>
    </location>
</feature>
<dbReference type="PANTHER" id="PTHR40112:SF1">
    <property type="entry name" value="H2HPP ISOMERASE"/>
    <property type="match status" value="1"/>
</dbReference>
<dbReference type="Gene3D" id="2.60.120.10">
    <property type="entry name" value="Jelly Rolls"/>
    <property type="match status" value="1"/>
</dbReference>
<evidence type="ECO:0000259" key="1">
    <source>
        <dbReference type="Pfam" id="PF07883"/>
    </source>
</evidence>
<evidence type="ECO:0000313" key="3">
    <source>
        <dbReference type="Proteomes" id="UP000249547"/>
    </source>
</evidence>
<dbReference type="InterPro" id="IPR052535">
    <property type="entry name" value="Bacilysin_H2HPP_isomerase"/>
</dbReference>
<dbReference type="EMBL" id="QLLL01000002">
    <property type="protein sequence ID" value="RAJ08517.1"/>
    <property type="molecule type" value="Genomic_DNA"/>
</dbReference>
<evidence type="ECO:0000313" key="2">
    <source>
        <dbReference type="EMBL" id="RAJ08517.1"/>
    </source>
</evidence>
<dbReference type="AlphaFoldDB" id="A0A327R3R2"/>
<dbReference type="SUPFAM" id="SSF51182">
    <property type="entry name" value="RmlC-like cupins"/>
    <property type="match status" value="1"/>
</dbReference>
<comment type="caution">
    <text evidence="2">The sequence shown here is derived from an EMBL/GenBank/DDBJ whole genome shotgun (WGS) entry which is preliminary data.</text>
</comment>
<name>A0A327R3R2_9BACT</name>
<reference evidence="2 3" key="1">
    <citation type="submission" date="2018-06" db="EMBL/GenBank/DDBJ databases">
        <title>Genomic Encyclopedia of Archaeal and Bacterial Type Strains, Phase II (KMG-II): from individual species to whole genera.</title>
        <authorList>
            <person name="Goeker M."/>
        </authorList>
    </citation>
    <scope>NUCLEOTIDE SEQUENCE [LARGE SCALE GENOMIC DNA]</scope>
    <source>
        <strain evidence="2 3">DSM 23857</strain>
    </source>
</reference>
<dbReference type="InterPro" id="IPR013096">
    <property type="entry name" value="Cupin_2"/>
</dbReference>